<proteinExistence type="predicted"/>
<name>X1R8A9_9ZZZZ</name>
<dbReference type="PANTHER" id="PTHR30386:SF26">
    <property type="entry name" value="TRANSPORT PROTEIN COMB"/>
    <property type="match status" value="1"/>
</dbReference>
<evidence type="ECO:0000256" key="2">
    <source>
        <dbReference type="ARBA" id="ARBA00022692"/>
    </source>
</evidence>
<dbReference type="AlphaFoldDB" id="X1R8A9"/>
<comment type="caution">
    <text evidence="5">The sequence shown here is derived from an EMBL/GenBank/DDBJ whole genome shotgun (WGS) entry which is preliminary data.</text>
</comment>
<feature type="non-terminal residue" evidence="5">
    <location>
        <position position="168"/>
    </location>
</feature>
<keyword evidence="2" id="KW-0812">Transmembrane</keyword>
<keyword evidence="4" id="KW-0472">Membrane</keyword>
<dbReference type="GO" id="GO:0016020">
    <property type="term" value="C:membrane"/>
    <property type="evidence" value="ECO:0007669"/>
    <property type="project" value="UniProtKB-SubCell"/>
</dbReference>
<dbReference type="EMBL" id="BARW01001367">
    <property type="protein sequence ID" value="GAI59385.1"/>
    <property type="molecule type" value="Genomic_DNA"/>
</dbReference>
<reference evidence="5" key="1">
    <citation type="journal article" date="2014" name="Front. Microbiol.">
        <title>High frequency of phylogenetically diverse reductive dehalogenase-homologous genes in deep subseafloor sedimentary metagenomes.</title>
        <authorList>
            <person name="Kawai M."/>
            <person name="Futagami T."/>
            <person name="Toyoda A."/>
            <person name="Takaki Y."/>
            <person name="Nishi S."/>
            <person name="Hori S."/>
            <person name="Arai W."/>
            <person name="Tsubouchi T."/>
            <person name="Morono Y."/>
            <person name="Uchiyama I."/>
            <person name="Ito T."/>
            <person name="Fujiyama A."/>
            <person name="Inagaki F."/>
            <person name="Takami H."/>
        </authorList>
    </citation>
    <scope>NUCLEOTIDE SEQUENCE</scope>
    <source>
        <strain evidence="5">Expedition CK06-06</strain>
    </source>
</reference>
<dbReference type="PANTHER" id="PTHR30386">
    <property type="entry name" value="MEMBRANE FUSION SUBUNIT OF EMRAB-TOLC MULTIDRUG EFFLUX PUMP"/>
    <property type="match status" value="1"/>
</dbReference>
<gene>
    <name evidence="5" type="ORF">S12H4_04436</name>
</gene>
<keyword evidence="3" id="KW-1133">Transmembrane helix</keyword>
<accession>X1R8A9</accession>
<dbReference type="InterPro" id="IPR050739">
    <property type="entry name" value="MFP"/>
</dbReference>
<evidence type="ECO:0008006" key="6">
    <source>
        <dbReference type="Google" id="ProtNLM"/>
    </source>
</evidence>
<evidence type="ECO:0000313" key="5">
    <source>
        <dbReference type="EMBL" id="GAI59385.1"/>
    </source>
</evidence>
<evidence type="ECO:0000256" key="1">
    <source>
        <dbReference type="ARBA" id="ARBA00004167"/>
    </source>
</evidence>
<evidence type="ECO:0000256" key="4">
    <source>
        <dbReference type="ARBA" id="ARBA00023136"/>
    </source>
</evidence>
<organism evidence="5">
    <name type="scientific">marine sediment metagenome</name>
    <dbReference type="NCBI Taxonomy" id="412755"/>
    <lineage>
        <taxon>unclassified sequences</taxon>
        <taxon>metagenomes</taxon>
        <taxon>ecological metagenomes</taxon>
    </lineage>
</organism>
<comment type="subcellular location">
    <subcellularLocation>
        <location evidence="1">Membrane</location>
        <topology evidence="1">Single-pass membrane protein</topology>
    </subcellularLocation>
</comment>
<evidence type="ECO:0000256" key="3">
    <source>
        <dbReference type="ARBA" id="ARBA00022989"/>
    </source>
</evidence>
<protein>
    <recommendedName>
        <fullName evidence="6">Membrane fusion protein biotin-lipoyl like domain-containing protein</fullName>
    </recommendedName>
</protein>
<sequence length="168" mass="19757">MFFIKVNVTIHGTGIIRPELEKTEIKTLCSGIVNWVGIKEGDFVFGGQEIITIAKEDLTSNLQLNKYQIEKLEIYIRDLKHLINLDFNKTLSEVYSREYQSFREKLQENKNKQQKAKREFERITPLFKNGLIAEKEYDDLKYQLSKSNWNRVLSVTKNLALNVIPFLR</sequence>